<proteinExistence type="inferred from homology"/>
<dbReference type="PANTHER" id="PTHR21661:SF35">
    <property type="entry name" value="EPOXIDE HYDROLASE"/>
    <property type="match status" value="1"/>
</dbReference>
<dbReference type="GO" id="GO:0016787">
    <property type="term" value="F:hydrolase activity"/>
    <property type="evidence" value="ECO:0007669"/>
    <property type="project" value="UniProtKB-KW"/>
</dbReference>
<evidence type="ECO:0000313" key="5">
    <source>
        <dbReference type="EMBL" id="MEE6310287.1"/>
    </source>
</evidence>
<dbReference type="PANTHER" id="PTHR21661">
    <property type="entry name" value="EPOXIDE HYDROLASE 1-RELATED"/>
    <property type="match status" value="1"/>
</dbReference>
<evidence type="ECO:0000313" key="6">
    <source>
        <dbReference type="Proteomes" id="UP001339911"/>
    </source>
</evidence>
<reference evidence="5 6" key="1">
    <citation type="submission" date="2024-01" db="EMBL/GenBank/DDBJ databases">
        <title>Genome insights into Plantactinospora veratri sp. nov.</title>
        <authorList>
            <person name="Wang L."/>
        </authorList>
    </citation>
    <scope>NUCLEOTIDE SEQUENCE [LARGE SCALE GENOMIC DNA]</scope>
    <source>
        <strain evidence="5 6">NEAU-FHS4</strain>
    </source>
</reference>
<dbReference type="PRINTS" id="PR00412">
    <property type="entry name" value="EPOXHYDRLASE"/>
</dbReference>
<evidence type="ECO:0000259" key="4">
    <source>
        <dbReference type="Pfam" id="PF06441"/>
    </source>
</evidence>
<comment type="similarity">
    <text evidence="1">Belongs to the peptidase S33 family.</text>
</comment>
<keyword evidence="2" id="KW-0058">Aromatic hydrocarbons catabolism</keyword>
<dbReference type="SUPFAM" id="SSF53474">
    <property type="entry name" value="alpha/beta-Hydrolases"/>
    <property type="match status" value="1"/>
</dbReference>
<evidence type="ECO:0000256" key="2">
    <source>
        <dbReference type="ARBA" id="ARBA00022797"/>
    </source>
</evidence>
<comment type="caution">
    <text evidence="5">The sequence shown here is derived from an EMBL/GenBank/DDBJ whole genome shotgun (WGS) entry which is preliminary data.</text>
</comment>
<evidence type="ECO:0000256" key="3">
    <source>
        <dbReference type="ARBA" id="ARBA00022801"/>
    </source>
</evidence>
<dbReference type="EMBL" id="JAZGQL010000024">
    <property type="protein sequence ID" value="MEE6310287.1"/>
    <property type="molecule type" value="Genomic_DNA"/>
</dbReference>
<gene>
    <name evidence="5" type="ORF">V1634_25960</name>
</gene>
<dbReference type="InterPro" id="IPR010497">
    <property type="entry name" value="Epoxide_hydro_N"/>
</dbReference>
<dbReference type="Pfam" id="PF06441">
    <property type="entry name" value="EHN"/>
    <property type="match status" value="1"/>
</dbReference>
<dbReference type="InterPro" id="IPR029058">
    <property type="entry name" value="AB_hydrolase_fold"/>
</dbReference>
<keyword evidence="3 5" id="KW-0378">Hydrolase</keyword>
<dbReference type="PIRSF" id="PIRSF001112">
    <property type="entry name" value="Epoxide_hydrolase"/>
    <property type="match status" value="1"/>
</dbReference>
<accession>A0ABU7SK84</accession>
<sequence>MISPFRIEIPDPVLDDLRTRLRRTRFTGRSGERRWQAGTDPDYLCDLVGYWADGYDWRAREAALNAYPQFLTEIDGRRLHFLRISGRRPAGVPVPPPLLLNHGWPSSFVELLPLADRLTDPGRYGGDPATAFDVVVPSMPGFLYSELPAEPLTRAAMARILHRLMTEVLGHHRYGVFGGDIGGAVAGWLGATYPDQVAGVHLIHPPFPASFDARPLDPAERAFIEAEERYDETDGGYSAIMATRPDTVAAALVDSPAGLAAWLVDKYRDWSDCHGDLASRFDRDTLLTVITLYWVTEAIGSSFRQYLDYPRNPPRPDITVPVAVTLSAEPGLAGFPRRLAERACPDLRWWTEPGVGGHFMPHEEPELLADELRRFFLVALDEH</sequence>
<dbReference type="Proteomes" id="UP001339911">
    <property type="component" value="Unassembled WGS sequence"/>
</dbReference>
<dbReference type="InterPro" id="IPR016292">
    <property type="entry name" value="Epoxide_hydrolase"/>
</dbReference>
<protein>
    <submittedName>
        <fullName evidence="5">Epoxide hydrolase family protein</fullName>
    </submittedName>
</protein>
<organism evidence="5 6">
    <name type="scientific">Plantactinospora veratri</name>
    <dbReference type="NCBI Taxonomy" id="1436122"/>
    <lineage>
        <taxon>Bacteria</taxon>
        <taxon>Bacillati</taxon>
        <taxon>Actinomycetota</taxon>
        <taxon>Actinomycetes</taxon>
        <taxon>Micromonosporales</taxon>
        <taxon>Micromonosporaceae</taxon>
        <taxon>Plantactinospora</taxon>
    </lineage>
</organism>
<feature type="domain" description="Epoxide hydrolase N-terminal" evidence="4">
    <location>
        <begin position="2"/>
        <end position="110"/>
    </location>
</feature>
<dbReference type="RefSeq" id="WP_331210508.1">
    <property type="nucleotide sequence ID" value="NZ_JAZGQL010000024.1"/>
</dbReference>
<name>A0ABU7SK84_9ACTN</name>
<evidence type="ECO:0000256" key="1">
    <source>
        <dbReference type="ARBA" id="ARBA00010088"/>
    </source>
</evidence>
<dbReference type="InterPro" id="IPR000639">
    <property type="entry name" value="Epox_hydrolase-like"/>
</dbReference>
<dbReference type="Gene3D" id="3.40.50.1820">
    <property type="entry name" value="alpha/beta hydrolase"/>
    <property type="match status" value="1"/>
</dbReference>
<keyword evidence="6" id="KW-1185">Reference proteome</keyword>